<evidence type="ECO:0000313" key="2">
    <source>
        <dbReference type="Proteomes" id="UP000001025"/>
    </source>
</evidence>
<sequence>MAHCCHSGYDSINRLPIQITSTSSANVVGIALRDSRPTIRCKNQTKKPTQLRLRR</sequence>
<dbReference type="STRING" id="243090.RB4232"/>
<dbReference type="EnsemblBacteria" id="CAD73660">
    <property type="protein sequence ID" value="CAD73660"/>
    <property type="gene ID" value="RB4232"/>
</dbReference>
<evidence type="ECO:0000313" key="1">
    <source>
        <dbReference type="EMBL" id="CAD73660.1"/>
    </source>
</evidence>
<dbReference type="InParanoid" id="Q7USY2"/>
<dbReference type="AlphaFoldDB" id="Q7USY2"/>
<organism evidence="1 2">
    <name type="scientific">Rhodopirellula baltica (strain DSM 10527 / NCIMB 13988 / SH1)</name>
    <dbReference type="NCBI Taxonomy" id="243090"/>
    <lineage>
        <taxon>Bacteria</taxon>
        <taxon>Pseudomonadati</taxon>
        <taxon>Planctomycetota</taxon>
        <taxon>Planctomycetia</taxon>
        <taxon>Pirellulales</taxon>
        <taxon>Pirellulaceae</taxon>
        <taxon>Rhodopirellula</taxon>
    </lineage>
</organism>
<proteinExistence type="predicted"/>
<dbReference type="EMBL" id="BX294140">
    <property type="protein sequence ID" value="CAD73660.1"/>
    <property type="molecule type" value="Genomic_DNA"/>
</dbReference>
<keyword evidence="2" id="KW-1185">Reference proteome</keyword>
<reference evidence="1 2" key="1">
    <citation type="journal article" date="2003" name="Proc. Natl. Acad. Sci. U.S.A.">
        <title>Complete genome sequence of the marine planctomycete Pirellula sp. strain 1.</title>
        <authorList>
            <person name="Gloeckner F.O."/>
            <person name="Kube M."/>
            <person name="Bauer M."/>
            <person name="Teeling H."/>
            <person name="Lombardot T."/>
            <person name="Ludwig W."/>
            <person name="Gade D."/>
            <person name="Beck A."/>
            <person name="Borzym K."/>
            <person name="Heitmann K."/>
            <person name="Rabus R."/>
            <person name="Schlesner H."/>
            <person name="Amann R."/>
            <person name="Reinhardt R."/>
        </authorList>
    </citation>
    <scope>NUCLEOTIDE SEQUENCE [LARGE SCALE GENOMIC DNA]</scope>
    <source>
        <strain evidence="2">DSM 10527 / NCIMB 13988 / SH1</strain>
    </source>
</reference>
<dbReference type="Proteomes" id="UP000001025">
    <property type="component" value="Chromosome"/>
</dbReference>
<accession>Q7USY2</accession>
<dbReference type="KEGG" id="rba:RB4232"/>
<protein>
    <submittedName>
        <fullName evidence="1">Uncharacterized protein</fullName>
    </submittedName>
</protein>
<gene>
    <name evidence="1" type="ordered locus">RB4232</name>
</gene>
<name>Q7USY2_RHOBA</name>
<dbReference type="HOGENOM" id="CLU_3029369_0_0_0"/>